<dbReference type="STRING" id="714943.Mucpa_5942"/>
<dbReference type="Proteomes" id="UP000002774">
    <property type="component" value="Chromosome"/>
</dbReference>
<evidence type="ECO:0000313" key="2">
    <source>
        <dbReference type="EMBL" id="EHQ30002.1"/>
    </source>
</evidence>
<gene>
    <name evidence="2" type="ORF">Mucpa_5942</name>
</gene>
<dbReference type="RefSeq" id="WP_008511506.1">
    <property type="nucleotide sequence ID" value="NZ_CM001403.1"/>
</dbReference>
<dbReference type="InterPro" id="IPR046109">
    <property type="entry name" value="DUF6046"/>
</dbReference>
<dbReference type="AlphaFoldDB" id="H1YAW9"/>
<name>H1YAW9_9SPHI</name>
<keyword evidence="3" id="KW-1185">Reference proteome</keyword>
<dbReference type="EMBL" id="CM001403">
    <property type="protein sequence ID" value="EHQ30002.1"/>
    <property type="molecule type" value="Genomic_DNA"/>
</dbReference>
<protein>
    <recommendedName>
        <fullName evidence="1">DUF6046 domain-containing protein</fullName>
    </recommendedName>
</protein>
<reference evidence="2" key="1">
    <citation type="submission" date="2011-09" db="EMBL/GenBank/DDBJ databases">
        <title>The permanent draft genome of Mucilaginibacter paludis DSM 18603.</title>
        <authorList>
            <consortium name="US DOE Joint Genome Institute (JGI-PGF)"/>
            <person name="Lucas S."/>
            <person name="Han J."/>
            <person name="Lapidus A."/>
            <person name="Bruce D."/>
            <person name="Goodwin L."/>
            <person name="Pitluck S."/>
            <person name="Peters L."/>
            <person name="Kyrpides N."/>
            <person name="Mavromatis K."/>
            <person name="Ivanova N."/>
            <person name="Mikhailova N."/>
            <person name="Held B."/>
            <person name="Detter J.C."/>
            <person name="Tapia R."/>
            <person name="Han C."/>
            <person name="Land M."/>
            <person name="Hauser L."/>
            <person name="Markowitz V."/>
            <person name="Cheng J.-F."/>
            <person name="Hugenholtz P."/>
            <person name="Woyke T."/>
            <person name="Wu D."/>
            <person name="Tindall B."/>
            <person name="Brambilla E."/>
            <person name="Klenk H.-P."/>
            <person name="Eisen J.A."/>
        </authorList>
    </citation>
    <scope>NUCLEOTIDE SEQUENCE [LARGE SCALE GENOMIC DNA]</scope>
    <source>
        <strain evidence="2">DSM 18603</strain>
    </source>
</reference>
<accession>H1YAW9</accession>
<sequence length="207" mass="22834">MSDQIIIPTTQIALGIKSAEFLTRRMIMQKITPFESQQEGFNTGTGKGFDKPLTTRSSLGTPVFVDLTFKEGDYTNEIGSQITFNLLKFDTILISINQSKNIVKTQIQGRSGTIKEYIGMGDYAITINGIIPGTNGRYPLQDVEHLKTILVSPNALTVTSSYLQMFDINSIVVDSFDIKQQEGGYSYQPFTINASSDKPIIANVSSK</sequence>
<dbReference type="HOGENOM" id="CLU_1394693_0_0_10"/>
<evidence type="ECO:0000259" key="1">
    <source>
        <dbReference type="Pfam" id="PF19512"/>
    </source>
</evidence>
<evidence type="ECO:0000313" key="3">
    <source>
        <dbReference type="Proteomes" id="UP000002774"/>
    </source>
</evidence>
<dbReference type="Pfam" id="PF19512">
    <property type="entry name" value="DUF6046"/>
    <property type="match status" value="1"/>
</dbReference>
<feature type="domain" description="DUF6046" evidence="1">
    <location>
        <begin position="91"/>
        <end position="200"/>
    </location>
</feature>
<organism evidence="2 3">
    <name type="scientific">Mucilaginibacter paludis DSM 18603</name>
    <dbReference type="NCBI Taxonomy" id="714943"/>
    <lineage>
        <taxon>Bacteria</taxon>
        <taxon>Pseudomonadati</taxon>
        <taxon>Bacteroidota</taxon>
        <taxon>Sphingobacteriia</taxon>
        <taxon>Sphingobacteriales</taxon>
        <taxon>Sphingobacteriaceae</taxon>
        <taxon>Mucilaginibacter</taxon>
    </lineage>
</organism>
<proteinExistence type="predicted"/>
<dbReference type="eggNOG" id="ENOG5030035">
    <property type="taxonomic scope" value="Bacteria"/>
</dbReference>